<dbReference type="Gene3D" id="3.40.50.300">
    <property type="entry name" value="P-loop containing nucleotide triphosphate hydrolases"/>
    <property type="match status" value="2"/>
</dbReference>
<keyword evidence="3" id="KW-0347">Helicase</keyword>
<evidence type="ECO:0008006" key="10">
    <source>
        <dbReference type="Google" id="ProtNLM"/>
    </source>
</evidence>
<dbReference type="PROSITE" id="PS51194">
    <property type="entry name" value="HELICASE_CTER"/>
    <property type="match status" value="1"/>
</dbReference>
<dbReference type="SMART" id="SM00490">
    <property type="entry name" value="HELICc"/>
    <property type="match status" value="1"/>
</dbReference>
<dbReference type="InterPro" id="IPR044742">
    <property type="entry name" value="DEAD/DEAH_RhlB"/>
</dbReference>
<dbReference type="InterPro" id="IPR027417">
    <property type="entry name" value="P-loop_NTPase"/>
</dbReference>
<organism evidence="8 9">
    <name type="scientific">Gouania willdenowi</name>
    <name type="common">Blunt-snouted clingfish</name>
    <name type="synonym">Lepadogaster willdenowi</name>
    <dbReference type="NCBI Taxonomy" id="441366"/>
    <lineage>
        <taxon>Eukaryota</taxon>
        <taxon>Metazoa</taxon>
        <taxon>Chordata</taxon>
        <taxon>Craniata</taxon>
        <taxon>Vertebrata</taxon>
        <taxon>Euteleostomi</taxon>
        <taxon>Actinopterygii</taxon>
        <taxon>Neopterygii</taxon>
        <taxon>Teleostei</taxon>
        <taxon>Neoteleostei</taxon>
        <taxon>Acanthomorphata</taxon>
        <taxon>Ovalentaria</taxon>
        <taxon>Blenniimorphae</taxon>
        <taxon>Blenniiformes</taxon>
        <taxon>Gobiesocoidei</taxon>
        <taxon>Gobiesocidae</taxon>
        <taxon>Gobiesocinae</taxon>
        <taxon>Gouania</taxon>
    </lineage>
</organism>
<dbReference type="GO" id="GO:0016787">
    <property type="term" value="F:hydrolase activity"/>
    <property type="evidence" value="ECO:0007669"/>
    <property type="project" value="UniProtKB-KW"/>
</dbReference>
<dbReference type="PANTHER" id="PTHR47959">
    <property type="entry name" value="ATP-DEPENDENT RNA HELICASE RHLE-RELATED"/>
    <property type="match status" value="1"/>
</dbReference>
<keyword evidence="9" id="KW-1185">Reference proteome</keyword>
<dbReference type="Pfam" id="PF00271">
    <property type="entry name" value="Helicase_C"/>
    <property type="match status" value="1"/>
</dbReference>
<dbReference type="InterPro" id="IPR001650">
    <property type="entry name" value="Helicase_C-like"/>
</dbReference>
<dbReference type="Proteomes" id="UP000694680">
    <property type="component" value="Unassembled WGS sequence"/>
</dbReference>
<keyword evidence="2" id="KW-0378">Hydrolase</keyword>
<feature type="domain" description="Helicase C-terminal" evidence="7">
    <location>
        <begin position="241"/>
        <end position="408"/>
    </location>
</feature>
<keyword evidence="1" id="KW-0547">Nucleotide-binding</keyword>
<dbReference type="InterPro" id="IPR014001">
    <property type="entry name" value="Helicase_ATP-bd"/>
</dbReference>
<dbReference type="SMART" id="SM00487">
    <property type="entry name" value="DEXDc"/>
    <property type="match status" value="1"/>
</dbReference>
<keyword evidence="5" id="KW-0812">Transmembrane</keyword>
<dbReference type="Ensembl" id="ENSGWIT00000036955.1">
    <property type="protein sequence ID" value="ENSGWIP00000033897.1"/>
    <property type="gene ID" value="ENSGWIG00000017457.1"/>
</dbReference>
<evidence type="ECO:0000313" key="8">
    <source>
        <dbReference type="Ensembl" id="ENSGWIP00000033897.1"/>
    </source>
</evidence>
<evidence type="ECO:0000259" key="7">
    <source>
        <dbReference type="PROSITE" id="PS51194"/>
    </source>
</evidence>
<reference evidence="8" key="1">
    <citation type="submission" date="2025-08" db="UniProtKB">
        <authorList>
            <consortium name="Ensembl"/>
        </authorList>
    </citation>
    <scope>IDENTIFICATION</scope>
</reference>
<evidence type="ECO:0000256" key="4">
    <source>
        <dbReference type="ARBA" id="ARBA00022840"/>
    </source>
</evidence>
<evidence type="ECO:0000256" key="2">
    <source>
        <dbReference type="ARBA" id="ARBA00022801"/>
    </source>
</evidence>
<dbReference type="InterPro" id="IPR011545">
    <property type="entry name" value="DEAD/DEAH_box_helicase_dom"/>
</dbReference>
<evidence type="ECO:0000256" key="5">
    <source>
        <dbReference type="SAM" id="Phobius"/>
    </source>
</evidence>
<name>A0A8C5GQ06_GOUWI</name>
<dbReference type="GO" id="GO:0005524">
    <property type="term" value="F:ATP binding"/>
    <property type="evidence" value="ECO:0007669"/>
    <property type="project" value="UniProtKB-KW"/>
</dbReference>
<dbReference type="GO" id="GO:0003676">
    <property type="term" value="F:nucleic acid binding"/>
    <property type="evidence" value="ECO:0007669"/>
    <property type="project" value="InterPro"/>
</dbReference>
<keyword evidence="4" id="KW-0067">ATP-binding</keyword>
<keyword evidence="5" id="KW-0472">Membrane</keyword>
<dbReference type="CDD" id="cd18787">
    <property type="entry name" value="SF2_C_DEAD"/>
    <property type="match status" value="1"/>
</dbReference>
<dbReference type="GO" id="GO:0005829">
    <property type="term" value="C:cytosol"/>
    <property type="evidence" value="ECO:0007669"/>
    <property type="project" value="TreeGrafter"/>
</dbReference>
<keyword evidence="5" id="KW-1133">Transmembrane helix</keyword>
<dbReference type="InterPro" id="IPR050079">
    <property type="entry name" value="DEAD_box_RNA_helicase"/>
</dbReference>
<dbReference type="CDD" id="cd00268">
    <property type="entry name" value="DEADc"/>
    <property type="match status" value="1"/>
</dbReference>
<protein>
    <recommendedName>
        <fullName evidence="10">ATP-dependent RNA helicase</fullName>
    </recommendedName>
</protein>
<evidence type="ECO:0000256" key="1">
    <source>
        <dbReference type="ARBA" id="ARBA00022741"/>
    </source>
</evidence>
<feature type="domain" description="Helicase ATP-binding" evidence="6">
    <location>
        <begin position="80"/>
        <end position="246"/>
    </location>
</feature>
<evidence type="ECO:0000259" key="6">
    <source>
        <dbReference type="PROSITE" id="PS51192"/>
    </source>
</evidence>
<proteinExistence type="predicted"/>
<dbReference type="Pfam" id="PF00270">
    <property type="entry name" value="DEAD"/>
    <property type="match status" value="1"/>
</dbReference>
<evidence type="ECO:0000256" key="3">
    <source>
        <dbReference type="ARBA" id="ARBA00022806"/>
    </source>
</evidence>
<dbReference type="PROSITE" id="PS51192">
    <property type="entry name" value="HELICASE_ATP_BIND_1"/>
    <property type="match status" value="1"/>
</dbReference>
<sequence>MFKLLQKLMIGIVMLLGTVAVAIIGAIGGFLYFAYDNAVEFLVKFLEELENNVITGNVIEEIRLKDLGIKKYTSIQNLMIPKILKNQSCIGISATGTGKTFCFLIPILEKLEPKQEIQFIIILPTRELARQISSKFLFFRKYYNFSIKLLIGGKSESNFQKNQIIVSTPQKLIDFISKNKPSFKFLKLVVFDEADMLIDEKSSSIFENIFTLLPNRMNFQKIAFSATLHEMLSKQLTRMQALENLLLDFNPYFCIIFANKKSQVEAIHKFMKSKGLDVLMLHGDLESRKRKNVYKMIERKAARFLVSTDLASRGIDILGVSHVVSFNLPEEDLNYQSGLTYTLVSKEDDLKISRLKKNTEVDKQIKLIVSQASGKIKPNYKKNIKLKIKEVKRKAKRQAIEKAVKTNLIKKYKIENSKKGKIKNEI</sequence>
<evidence type="ECO:0000313" key="9">
    <source>
        <dbReference type="Proteomes" id="UP000694680"/>
    </source>
</evidence>
<dbReference type="AlphaFoldDB" id="A0A8C5GQ06"/>
<dbReference type="GO" id="GO:0003724">
    <property type="term" value="F:RNA helicase activity"/>
    <property type="evidence" value="ECO:0007669"/>
    <property type="project" value="TreeGrafter"/>
</dbReference>
<dbReference type="PANTHER" id="PTHR47959:SF1">
    <property type="entry name" value="ATP-DEPENDENT RNA HELICASE DBPA"/>
    <property type="match status" value="1"/>
</dbReference>
<feature type="transmembrane region" description="Helical" evidence="5">
    <location>
        <begin position="12"/>
        <end position="35"/>
    </location>
</feature>
<reference evidence="8" key="2">
    <citation type="submission" date="2025-09" db="UniProtKB">
        <authorList>
            <consortium name="Ensembl"/>
        </authorList>
    </citation>
    <scope>IDENTIFICATION</scope>
</reference>
<dbReference type="SUPFAM" id="SSF52540">
    <property type="entry name" value="P-loop containing nucleoside triphosphate hydrolases"/>
    <property type="match status" value="1"/>
</dbReference>
<accession>A0A8C5GQ06</accession>